<feature type="transmembrane region" description="Helical" evidence="5">
    <location>
        <begin position="154"/>
        <end position="173"/>
    </location>
</feature>
<evidence type="ECO:0000313" key="7">
    <source>
        <dbReference type="EMBL" id="VAW10280.1"/>
    </source>
</evidence>
<sequence>MIRQPTAHDHFLLVSAVLMFSQSFVSLRVVVPEFGTLWTITLRVAIALVILLPWALWRGFEWPRGRRTWGLVLALAVLNVILPFGLFTWGLKTITAGEAALLFGAIPLFGLFVSHFATGDDRFTIYKLAGVGLGMIGIGTLFGVEVLSGDADTLLAYGAVLLAAFCYALSGGIVRKLDGFPPVRLTALIYLIALPFFVAATYLFGRELAAVPSAWVIANMVFLGLLPSGLGYILRFTLIPAIGYSYFSLAMNLLPVGGVMLGAIVLGERVTTPMLTALALILTGLAVARIRAGAEYH</sequence>
<dbReference type="EMBL" id="UOEM01000009">
    <property type="protein sequence ID" value="VAW10280.1"/>
    <property type="molecule type" value="Genomic_DNA"/>
</dbReference>
<reference evidence="7" key="1">
    <citation type="submission" date="2018-06" db="EMBL/GenBank/DDBJ databases">
        <authorList>
            <person name="Zhirakovskaya E."/>
        </authorList>
    </citation>
    <scope>NUCLEOTIDE SEQUENCE</scope>
</reference>
<proteinExistence type="predicted"/>
<evidence type="ECO:0000256" key="5">
    <source>
        <dbReference type="SAM" id="Phobius"/>
    </source>
</evidence>
<gene>
    <name evidence="7" type="ORF">MNBD_ALPHA09-1064</name>
</gene>
<feature type="transmembrane region" description="Helical" evidence="5">
    <location>
        <begin position="12"/>
        <end position="31"/>
    </location>
</feature>
<feature type="transmembrane region" description="Helical" evidence="5">
    <location>
        <begin position="69"/>
        <end position="87"/>
    </location>
</feature>
<keyword evidence="3 5" id="KW-1133">Transmembrane helix</keyword>
<feature type="transmembrane region" description="Helical" evidence="5">
    <location>
        <begin position="37"/>
        <end position="57"/>
    </location>
</feature>
<protein>
    <submittedName>
        <fullName evidence="7">Permease of the drug/metabolite transporter (DMT) superfamily</fullName>
    </submittedName>
</protein>
<feature type="domain" description="EamA" evidence="6">
    <location>
        <begin position="11"/>
        <end position="139"/>
    </location>
</feature>
<dbReference type="InterPro" id="IPR050638">
    <property type="entry name" value="AA-Vitamin_Transporters"/>
</dbReference>
<feature type="transmembrane region" description="Helical" evidence="5">
    <location>
        <begin position="272"/>
        <end position="290"/>
    </location>
</feature>
<dbReference type="InterPro" id="IPR000620">
    <property type="entry name" value="EamA_dom"/>
</dbReference>
<accession>A0A3B0T084</accession>
<keyword evidence="2 5" id="KW-0812">Transmembrane</keyword>
<feature type="transmembrane region" description="Helical" evidence="5">
    <location>
        <begin position="125"/>
        <end position="148"/>
    </location>
</feature>
<feature type="domain" description="EamA" evidence="6">
    <location>
        <begin position="156"/>
        <end position="287"/>
    </location>
</feature>
<keyword evidence="4 5" id="KW-0472">Membrane</keyword>
<organism evidence="7">
    <name type="scientific">hydrothermal vent metagenome</name>
    <dbReference type="NCBI Taxonomy" id="652676"/>
    <lineage>
        <taxon>unclassified sequences</taxon>
        <taxon>metagenomes</taxon>
        <taxon>ecological metagenomes</taxon>
    </lineage>
</organism>
<dbReference type="AlphaFoldDB" id="A0A3B0T084"/>
<evidence type="ECO:0000256" key="2">
    <source>
        <dbReference type="ARBA" id="ARBA00022692"/>
    </source>
</evidence>
<feature type="transmembrane region" description="Helical" evidence="5">
    <location>
        <begin position="185"/>
        <end position="204"/>
    </location>
</feature>
<feature type="transmembrane region" description="Helical" evidence="5">
    <location>
        <begin position="99"/>
        <end position="118"/>
    </location>
</feature>
<dbReference type="PANTHER" id="PTHR32322:SF2">
    <property type="entry name" value="EAMA DOMAIN-CONTAINING PROTEIN"/>
    <property type="match status" value="1"/>
</dbReference>
<feature type="transmembrane region" description="Helical" evidence="5">
    <location>
        <begin position="246"/>
        <end position="266"/>
    </location>
</feature>
<name>A0A3B0T084_9ZZZZ</name>
<dbReference type="PANTHER" id="PTHR32322">
    <property type="entry name" value="INNER MEMBRANE TRANSPORTER"/>
    <property type="match status" value="1"/>
</dbReference>
<evidence type="ECO:0000256" key="3">
    <source>
        <dbReference type="ARBA" id="ARBA00022989"/>
    </source>
</evidence>
<evidence type="ECO:0000259" key="6">
    <source>
        <dbReference type="Pfam" id="PF00892"/>
    </source>
</evidence>
<dbReference type="Pfam" id="PF00892">
    <property type="entry name" value="EamA"/>
    <property type="match status" value="2"/>
</dbReference>
<dbReference type="InterPro" id="IPR037185">
    <property type="entry name" value="EmrE-like"/>
</dbReference>
<comment type="subcellular location">
    <subcellularLocation>
        <location evidence="1">Membrane</location>
        <topology evidence="1">Multi-pass membrane protein</topology>
    </subcellularLocation>
</comment>
<feature type="transmembrane region" description="Helical" evidence="5">
    <location>
        <begin position="216"/>
        <end position="234"/>
    </location>
</feature>
<dbReference type="GO" id="GO:0016020">
    <property type="term" value="C:membrane"/>
    <property type="evidence" value="ECO:0007669"/>
    <property type="project" value="UniProtKB-SubCell"/>
</dbReference>
<evidence type="ECO:0000256" key="4">
    <source>
        <dbReference type="ARBA" id="ARBA00023136"/>
    </source>
</evidence>
<evidence type="ECO:0000256" key="1">
    <source>
        <dbReference type="ARBA" id="ARBA00004141"/>
    </source>
</evidence>
<dbReference type="SUPFAM" id="SSF103481">
    <property type="entry name" value="Multidrug resistance efflux transporter EmrE"/>
    <property type="match status" value="2"/>
</dbReference>